<sequence>MGRRKARDDDDDDDDYELDADTVDPNDLGGTAPESDDERVFNSDNVRVYSATDGELHDSGYLHKHGGGLLLGRLDDMRELRYILTAINKKDAFIQSDGKICDSDDPETVIGRITLWPYGTGLTYKDLSRLDKLTQAAVNEDDEGEPALKSSRNRPSRINSGREQLQFLTKALFLCGPNRPQRALRILVVHNGPADLEELDTVLKVPTGTFDAMVDTSDMAEFLQIEMQKGAQISLTNLIKKLGAGSPTCMHNAGNDAAFGPICALLLLKTYVEKINGDSFKPDFAQCFVALFGWDIEWMTVRNPDNTVQFHSYKNPKKLLTEAGLTILDVSSLAGQQLSPAAVSLRQSCMHVVVAERKNDFDFWLEKKLIRKAQAKVYKECGMRGTQDQLERMVGFISMKQVQEKRTRAKFQHGPALQDAKSFGELNNSYLVSINDLPGWLHRRLQSVLDGLRKKMSALLQPVEEAEPDGAMSLCGPERPLLAPEGDASMPDVEQGDSMVDREIVSDGGMSLSGPDRPLLLPDDEPPEPELPTAKPCQHPKRKHDIAGTEDSPAFCNLIQWSIVANFASISGASRAIMSYATTSETSTRGVKAFAAIVQLNNYVVSRSQQPLRNFASQYQDQVAILAGDLSDLSLGSKAVELASSRWQRLDGVIVNHGVLDPVKRLENTSAEEWRAAYDVNLFSAVAMCKAALQPLRQSQGRIVFVSSGAATNAYPTWGAYGSAKAAMNHLAMTIANEEKDITTVAIRPGTVDTEMQRDIREKHNQAMDPSDVKKFAELKTSGGLLKAELPGHVIAKLVLDAPKELSGKFLQWNAEELKGFQE</sequence>
<dbReference type="Proteomes" id="UP001281147">
    <property type="component" value="Unassembled WGS sequence"/>
</dbReference>
<name>A0ACC3MUG7_9PEZI</name>
<proteinExistence type="predicted"/>
<protein>
    <submittedName>
        <fullName evidence="1">Uncharacterized protein</fullName>
    </submittedName>
</protein>
<gene>
    <name evidence="1" type="ORF">LTR37_014613</name>
</gene>
<evidence type="ECO:0000313" key="2">
    <source>
        <dbReference type="Proteomes" id="UP001281147"/>
    </source>
</evidence>
<organism evidence="1 2">
    <name type="scientific">Vermiconidia calcicola</name>
    <dbReference type="NCBI Taxonomy" id="1690605"/>
    <lineage>
        <taxon>Eukaryota</taxon>
        <taxon>Fungi</taxon>
        <taxon>Dikarya</taxon>
        <taxon>Ascomycota</taxon>
        <taxon>Pezizomycotina</taxon>
        <taxon>Dothideomycetes</taxon>
        <taxon>Dothideomycetidae</taxon>
        <taxon>Mycosphaerellales</taxon>
        <taxon>Extremaceae</taxon>
        <taxon>Vermiconidia</taxon>
    </lineage>
</organism>
<keyword evidence="2" id="KW-1185">Reference proteome</keyword>
<evidence type="ECO:0000313" key="1">
    <source>
        <dbReference type="EMBL" id="KAK3703136.1"/>
    </source>
</evidence>
<accession>A0ACC3MUG7</accession>
<reference evidence="1" key="1">
    <citation type="submission" date="2023-07" db="EMBL/GenBank/DDBJ databases">
        <title>Black Yeasts Isolated from many extreme environments.</title>
        <authorList>
            <person name="Coleine C."/>
            <person name="Stajich J.E."/>
            <person name="Selbmann L."/>
        </authorList>
    </citation>
    <scope>NUCLEOTIDE SEQUENCE</scope>
    <source>
        <strain evidence="1">CCFEE 5714</strain>
    </source>
</reference>
<comment type="caution">
    <text evidence="1">The sequence shown here is derived from an EMBL/GenBank/DDBJ whole genome shotgun (WGS) entry which is preliminary data.</text>
</comment>
<dbReference type="EMBL" id="JAUTXU010000155">
    <property type="protein sequence ID" value="KAK3703136.1"/>
    <property type="molecule type" value="Genomic_DNA"/>
</dbReference>